<name>A0ABP6JNQ8_9ACTN</name>
<dbReference type="RefSeq" id="WP_344493969.1">
    <property type="nucleotide sequence ID" value="NZ_BAAAUD010000021.1"/>
</dbReference>
<dbReference type="EMBL" id="BAAAUD010000021">
    <property type="protein sequence ID" value="GAA2936707.1"/>
    <property type="molecule type" value="Genomic_DNA"/>
</dbReference>
<keyword evidence="3" id="KW-1185">Reference proteome</keyword>
<evidence type="ECO:0000313" key="3">
    <source>
        <dbReference type="Proteomes" id="UP001500403"/>
    </source>
</evidence>
<evidence type="ECO:0000256" key="1">
    <source>
        <dbReference type="SAM" id="MobiDB-lite"/>
    </source>
</evidence>
<comment type="caution">
    <text evidence="2">The sequence shown here is derived from an EMBL/GenBank/DDBJ whole genome shotgun (WGS) entry which is preliminary data.</text>
</comment>
<protein>
    <submittedName>
        <fullName evidence="2">Uncharacterized protein</fullName>
    </submittedName>
</protein>
<sequence>MRGVALTADQVHGVHELDLATVDPQPRILPRRTDQTGDGGLPPAVPGQEVVDRGGVRGAGVAQPEAVRRRTAGPAGGTR</sequence>
<organism evidence="2 3">
    <name type="scientific">Streptomyces enissocaesilis</name>
    <dbReference type="NCBI Taxonomy" id="332589"/>
    <lineage>
        <taxon>Bacteria</taxon>
        <taxon>Bacillati</taxon>
        <taxon>Actinomycetota</taxon>
        <taxon>Actinomycetes</taxon>
        <taxon>Kitasatosporales</taxon>
        <taxon>Streptomycetaceae</taxon>
        <taxon>Streptomyces</taxon>
        <taxon>Streptomyces rochei group</taxon>
    </lineage>
</organism>
<feature type="region of interest" description="Disordered" evidence="1">
    <location>
        <begin position="26"/>
        <end position="79"/>
    </location>
</feature>
<evidence type="ECO:0000313" key="2">
    <source>
        <dbReference type="EMBL" id="GAA2936707.1"/>
    </source>
</evidence>
<reference evidence="3" key="1">
    <citation type="journal article" date="2019" name="Int. J. Syst. Evol. Microbiol.">
        <title>The Global Catalogue of Microorganisms (GCM) 10K type strain sequencing project: providing services to taxonomists for standard genome sequencing and annotation.</title>
        <authorList>
            <consortium name="The Broad Institute Genomics Platform"/>
            <consortium name="The Broad Institute Genome Sequencing Center for Infectious Disease"/>
            <person name="Wu L."/>
            <person name="Ma J."/>
        </authorList>
    </citation>
    <scope>NUCLEOTIDE SEQUENCE [LARGE SCALE GENOMIC DNA]</scope>
    <source>
        <strain evidence="3">JCM 9088</strain>
    </source>
</reference>
<dbReference type="Proteomes" id="UP001500403">
    <property type="component" value="Unassembled WGS sequence"/>
</dbReference>
<gene>
    <name evidence="2" type="ORF">GCM10010446_22280</name>
</gene>
<accession>A0ABP6JNQ8</accession>
<proteinExistence type="predicted"/>